<evidence type="ECO:0000256" key="7">
    <source>
        <dbReference type="ARBA" id="ARBA00023277"/>
    </source>
</evidence>
<dbReference type="PROSITE" id="PS51164">
    <property type="entry name" value="CBM1_2"/>
    <property type="match status" value="1"/>
</dbReference>
<keyword evidence="6" id="KW-0136">Cellulose degradation</keyword>
<dbReference type="InParanoid" id="A0A2J6TF97"/>
<keyword evidence="7" id="KW-0119">Carbohydrate metabolism</keyword>
<dbReference type="PANTHER" id="PTHR34142">
    <property type="entry name" value="ENDO-BETA-1,4-GLUCANASE A"/>
    <property type="match status" value="1"/>
</dbReference>
<dbReference type="InterPro" id="IPR035971">
    <property type="entry name" value="CBD_sf"/>
</dbReference>
<gene>
    <name evidence="15" type="ORF">K444DRAFT_526807</name>
</gene>
<dbReference type="Pfam" id="PF00734">
    <property type="entry name" value="CBM_1"/>
    <property type="match status" value="1"/>
</dbReference>
<keyword evidence="10" id="KW-0624">Polysaccharide degradation</keyword>
<evidence type="ECO:0000256" key="12">
    <source>
        <dbReference type="ARBA" id="ARBA00074271"/>
    </source>
</evidence>
<dbReference type="SUPFAM" id="SSF57180">
    <property type="entry name" value="Cellulose-binding domain"/>
    <property type="match status" value="1"/>
</dbReference>
<keyword evidence="8" id="KW-0873">Pyrrolidone carboxylic acid</keyword>
<dbReference type="PANTHER" id="PTHR34142:SF5">
    <property type="entry name" value="CBM1 DOMAIN-CONTAINING PROTEIN"/>
    <property type="match status" value="1"/>
</dbReference>
<accession>A0A2J6TF97</accession>
<dbReference type="EC" id="3.2.1.4" evidence="3"/>
<protein>
    <recommendedName>
        <fullName evidence="12">Endoglucanase EG-II</fullName>
        <ecNumber evidence="3">3.2.1.4</ecNumber>
    </recommendedName>
</protein>
<evidence type="ECO:0000256" key="5">
    <source>
        <dbReference type="ARBA" id="ARBA00022801"/>
    </source>
</evidence>
<dbReference type="AlphaFoldDB" id="A0A2J6TF97"/>
<evidence type="ECO:0000256" key="9">
    <source>
        <dbReference type="ARBA" id="ARBA00023295"/>
    </source>
</evidence>
<dbReference type="SUPFAM" id="SSF51445">
    <property type="entry name" value="(Trans)glycosidases"/>
    <property type="match status" value="1"/>
</dbReference>
<evidence type="ECO:0000256" key="3">
    <source>
        <dbReference type="ARBA" id="ARBA00012601"/>
    </source>
</evidence>
<evidence type="ECO:0000259" key="14">
    <source>
        <dbReference type="PROSITE" id="PS51164"/>
    </source>
</evidence>
<evidence type="ECO:0000256" key="1">
    <source>
        <dbReference type="ARBA" id="ARBA00000966"/>
    </source>
</evidence>
<keyword evidence="4" id="KW-0732">Signal</keyword>
<comment type="function">
    <text evidence="11">Endoglucanase (EG) that cleaves the internal beta-1,4-glucosidic bonds in cellulose. The degradation of cellulose involves an interplay between different cellulolytic enzymes. Hydrolysis starts with EGs, which cut internal glycosidic linkages to reduce the polymerization degree of the substrate and creates new chain ends for exocellobiohydrolases (CBHs). The CBH release the disaccharide cellobiose from the non-reducing end of the cellulose polymer chain. Finally, beta-1,4-glucosidases hydrolyze the cellobiose and other short cello-oligosaccharides into glucose units.</text>
</comment>
<dbReference type="SMART" id="SM00236">
    <property type="entry name" value="fCBD"/>
    <property type="match status" value="1"/>
</dbReference>
<dbReference type="RefSeq" id="XP_024738586.1">
    <property type="nucleotide sequence ID" value="XM_024874576.1"/>
</dbReference>
<keyword evidence="9 13" id="KW-0326">Glycosidase</keyword>
<dbReference type="Gene3D" id="3.20.20.80">
    <property type="entry name" value="Glycosidases"/>
    <property type="match status" value="1"/>
</dbReference>
<dbReference type="InterPro" id="IPR001547">
    <property type="entry name" value="Glyco_hydro_5"/>
</dbReference>
<dbReference type="EMBL" id="KZ613786">
    <property type="protein sequence ID" value="PMD61682.1"/>
    <property type="molecule type" value="Genomic_DNA"/>
</dbReference>
<dbReference type="GO" id="GO:0030245">
    <property type="term" value="P:cellulose catabolic process"/>
    <property type="evidence" value="ECO:0007669"/>
    <property type="project" value="UniProtKB-KW"/>
</dbReference>
<proteinExistence type="inferred from homology"/>
<name>A0A2J6TF97_9HELO</name>
<dbReference type="PROSITE" id="PS00562">
    <property type="entry name" value="CBM1_1"/>
    <property type="match status" value="1"/>
</dbReference>
<dbReference type="PROSITE" id="PS00659">
    <property type="entry name" value="GLYCOSYL_HYDROL_F5"/>
    <property type="match status" value="1"/>
</dbReference>
<dbReference type="STRING" id="1095630.A0A2J6TF97"/>
<comment type="similarity">
    <text evidence="2 13">Belongs to the glycosyl hydrolase 5 (cellulase A) family.</text>
</comment>
<dbReference type="GO" id="GO:0008810">
    <property type="term" value="F:cellulase activity"/>
    <property type="evidence" value="ECO:0007669"/>
    <property type="project" value="UniProtKB-EC"/>
</dbReference>
<evidence type="ECO:0000256" key="11">
    <source>
        <dbReference type="ARBA" id="ARBA00059691"/>
    </source>
</evidence>
<keyword evidence="16" id="KW-1185">Reference proteome</keyword>
<organism evidence="15 16">
    <name type="scientific">Hyaloscypha bicolor E</name>
    <dbReference type="NCBI Taxonomy" id="1095630"/>
    <lineage>
        <taxon>Eukaryota</taxon>
        <taxon>Fungi</taxon>
        <taxon>Dikarya</taxon>
        <taxon>Ascomycota</taxon>
        <taxon>Pezizomycotina</taxon>
        <taxon>Leotiomycetes</taxon>
        <taxon>Helotiales</taxon>
        <taxon>Hyaloscyphaceae</taxon>
        <taxon>Hyaloscypha</taxon>
        <taxon>Hyaloscypha bicolor</taxon>
    </lineage>
</organism>
<dbReference type="Pfam" id="PF00150">
    <property type="entry name" value="Cellulase"/>
    <property type="match status" value="1"/>
</dbReference>
<dbReference type="GeneID" id="36582656"/>
<comment type="catalytic activity">
    <reaction evidence="1">
        <text>Endohydrolysis of (1-&gt;4)-beta-D-glucosidic linkages in cellulose, lichenin and cereal beta-D-glucans.</text>
        <dbReference type="EC" id="3.2.1.4"/>
    </reaction>
</comment>
<keyword evidence="5 13" id="KW-0378">Hydrolase</keyword>
<feature type="domain" description="CBM1" evidence="14">
    <location>
        <begin position="1"/>
        <end position="39"/>
    </location>
</feature>
<evidence type="ECO:0000256" key="8">
    <source>
        <dbReference type="ARBA" id="ARBA00023283"/>
    </source>
</evidence>
<sequence>MTETVAGQCGGTGWTGPSLCQSGWTCVSQAGNPWYSQCLPNAATSSIGGGQVTTPSLSSTTVISVTHCASSNAPAPGSGKVSVAGINIAGCEFGTDSNGNQQPSAAYCPLGPMYNKPDGPGQMSHFASQDKFNVFRLPVGWQYLTNNANVATGTLDPTNSGAYDFLVQQCLVTGAYCLIDIHNYARFNNAIIGQGGPTNEVFAALWASIATTYKSQSKVIFGLMNEPHEILNISTWRDTVQAAVTAIRNAEATSQIILLPGNGWTSALSFLSDGSGPALATVTNPDHSTTKLVFDIHKYLDSDSSGTSPECADNYISKAFEPLAQWLRCNGRMALLSETGGGSTSSCQTYLCQTVAFLNANSDVYLGYIGWAAGAFDLSYQLAETPTNSKGVWKDTQIVTQCLVPK</sequence>
<dbReference type="OrthoDB" id="5823761at2759"/>
<reference evidence="15 16" key="1">
    <citation type="submission" date="2016-04" db="EMBL/GenBank/DDBJ databases">
        <title>A degradative enzymes factory behind the ericoid mycorrhizal symbiosis.</title>
        <authorList>
            <consortium name="DOE Joint Genome Institute"/>
            <person name="Martino E."/>
            <person name="Morin E."/>
            <person name="Grelet G."/>
            <person name="Kuo A."/>
            <person name="Kohler A."/>
            <person name="Daghino S."/>
            <person name="Barry K."/>
            <person name="Choi C."/>
            <person name="Cichocki N."/>
            <person name="Clum A."/>
            <person name="Copeland A."/>
            <person name="Hainaut M."/>
            <person name="Haridas S."/>
            <person name="Labutti K."/>
            <person name="Lindquist E."/>
            <person name="Lipzen A."/>
            <person name="Khouja H.-R."/>
            <person name="Murat C."/>
            <person name="Ohm R."/>
            <person name="Olson A."/>
            <person name="Spatafora J."/>
            <person name="Veneault-Fourrey C."/>
            <person name="Henrissat B."/>
            <person name="Grigoriev I."/>
            <person name="Martin F."/>
            <person name="Perotto S."/>
        </authorList>
    </citation>
    <scope>NUCLEOTIDE SEQUENCE [LARGE SCALE GENOMIC DNA]</scope>
    <source>
        <strain evidence="15 16">E</strain>
    </source>
</reference>
<evidence type="ECO:0000256" key="10">
    <source>
        <dbReference type="ARBA" id="ARBA00023326"/>
    </source>
</evidence>
<evidence type="ECO:0000313" key="16">
    <source>
        <dbReference type="Proteomes" id="UP000235371"/>
    </source>
</evidence>
<evidence type="ECO:0000256" key="13">
    <source>
        <dbReference type="RuleBase" id="RU361153"/>
    </source>
</evidence>
<dbReference type="InterPro" id="IPR018087">
    <property type="entry name" value="Glyco_hydro_5_CS"/>
</dbReference>
<evidence type="ECO:0000256" key="2">
    <source>
        <dbReference type="ARBA" id="ARBA00005641"/>
    </source>
</evidence>
<evidence type="ECO:0000256" key="6">
    <source>
        <dbReference type="ARBA" id="ARBA00023001"/>
    </source>
</evidence>
<dbReference type="InterPro" id="IPR000254">
    <property type="entry name" value="CBD"/>
</dbReference>
<dbReference type="GO" id="GO:0030248">
    <property type="term" value="F:cellulose binding"/>
    <property type="evidence" value="ECO:0007669"/>
    <property type="project" value="InterPro"/>
</dbReference>
<dbReference type="FunFam" id="3.20.20.80:FF:000124">
    <property type="entry name" value="Exported cellulase"/>
    <property type="match status" value="1"/>
</dbReference>
<evidence type="ECO:0000256" key="4">
    <source>
        <dbReference type="ARBA" id="ARBA00022729"/>
    </source>
</evidence>
<dbReference type="GO" id="GO:0005576">
    <property type="term" value="C:extracellular region"/>
    <property type="evidence" value="ECO:0007669"/>
    <property type="project" value="InterPro"/>
</dbReference>
<dbReference type="Proteomes" id="UP000235371">
    <property type="component" value="Unassembled WGS sequence"/>
</dbReference>
<evidence type="ECO:0000313" key="15">
    <source>
        <dbReference type="EMBL" id="PMD61682.1"/>
    </source>
</evidence>
<dbReference type="InterPro" id="IPR017853">
    <property type="entry name" value="GH"/>
</dbReference>